<evidence type="ECO:0000313" key="8">
    <source>
        <dbReference type="EMBL" id="ANI25763.1"/>
    </source>
</evidence>
<accession>A0A191T5U3</accession>
<reference evidence="8" key="1">
    <citation type="journal article" date="2016" name="Front. Plant Sci.">
        <title>Comparative Chloroplast Genome Analyses of Streptophyte Green Algae Uncover Major Structural Alterations in the Klebsormidiophyceae, Coleochaetophyceae and Zygnematophyceae.</title>
        <authorList>
            <person name="Lemieux C."/>
            <person name="Otis C."/>
            <person name="Turmel M."/>
        </authorList>
    </citation>
    <scope>NUCLEOTIDE SEQUENCE</scope>
</reference>
<feature type="transmembrane region" description="Helical" evidence="7">
    <location>
        <begin position="40"/>
        <end position="64"/>
    </location>
</feature>
<keyword evidence="8" id="KW-0150">Chloroplast</keyword>
<evidence type="ECO:0000256" key="1">
    <source>
        <dbReference type="ARBA" id="ARBA00022531"/>
    </source>
</evidence>
<dbReference type="GeneID" id="27986686"/>
<dbReference type="EMBL" id="KU646494">
    <property type="protein sequence ID" value="ANI25763.1"/>
    <property type="molecule type" value="Genomic_DNA"/>
</dbReference>
<keyword evidence="1 7" id="KW-0602">Photosynthesis</keyword>
<protein>
    <recommendedName>
        <fullName evidence="7">Photosystem I reaction center subunit XII</fullName>
    </recommendedName>
    <alternativeName>
        <fullName evidence="7">PSI-M</fullName>
    </alternativeName>
</protein>
<comment type="subcellular location">
    <subcellularLocation>
        <location evidence="7">Plastid</location>
        <location evidence="7">Chloroplast thylakoid membrane</location>
        <topology evidence="7">Single-pass membrane protein</topology>
    </subcellularLocation>
</comment>
<dbReference type="HAMAP" id="MF_00828">
    <property type="entry name" value="PSI_PsaM"/>
    <property type="match status" value="1"/>
</dbReference>
<dbReference type="GO" id="GO:0009535">
    <property type="term" value="C:chloroplast thylakoid membrane"/>
    <property type="evidence" value="ECO:0007669"/>
    <property type="project" value="UniProtKB-SubCell"/>
</dbReference>
<dbReference type="InterPro" id="IPR010010">
    <property type="entry name" value="PSI_PsaM"/>
</dbReference>
<keyword evidence="8" id="KW-0934">Plastid</keyword>
<dbReference type="Pfam" id="PF07465">
    <property type="entry name" value="PsaM"/>
    <property type="match status" value="1"/>
</dbReference>
<comment type="similarity">
    <text evidence="7">Belongs to the PsaM family.</text>
</comment>
<evidence type="ECO:0000256" key="6">
    <source>
        <dbReference type="ARBA" id="ARBA00023136"/>
    </source>
</evidence>
<evidence type="ECO:0000256" key="5">
    <source>
        <dbReference type="ARBA" id="ARBA00023078"/>
    </source>
</evidence>
<geneLocation type="chloroplast" evidence="8"/>
<dbReference type="NCBIfam" id="TIGR03053">
    <property type="entry name" value="PS_I_psaM"/>
    <property type="match status" value="1"/>
</dbReference>
<dbReference type="RefSeq" id="YP_009256764.1">
    <property type="nucleotide sequence ID" value="NC_030314.1"/>
</dbReference>
<evidence type="ECO:0000256" key="2">
    <source>
        <dbReference type="ARBA" id="ARBA00022692"/>
    </source>
</evidence>
<dbReference type="GO" id="GO:0015979">
    <property type="term" value="P:photosynthesis"/>
    <property type="evidence" value="ECO:0007669"/>
    <property type="project" value="UniProtKB-UniRule"/>
</dbReference>
<gene>
    <name evidence="7 8" type="primary">psaM</name>
</gene>
<dbReference type="InterPro" id="IPR037279">
    <property type="entry name" value="PSI_PsaM_sf"/>
</dbReference>
<keyword evidence="5 7" id="KW-0793">Thylakoid</keyword>
<keyword evidence="4 7" id="KW-1133">Transmembrane helix</keyword>
<keyword evidence="6 7" id="KW-0472">Membrane</keyword>
<dbReference type="GO" id="GO:0009522">
    <property type="term" value="C:photosystem I"/>
    <property type="evidence" value="ECO:0007669"/>
    <property type="project" value="UniProtKB-KW"/>
</dbReference>
<dbReference type="SUPFAM" id="SSF81548">
    <property type="entry name" value="Subunit XII of photosystem I reaction centre, PsaM"/>
    <property type="match status" value="1"/>
</dbReference>
<keyword evidence="2 7" id="KW-0812">Transmembrane</keyword>
<evidence type="ECO:0000256" key="7">
    <source>
        <dbReference type="HAMAP-Rule" id="MF_00828"/>
    </source>
</evidence>
<evidence type="ECO:0000256" key="3">
    <source>
        <dbReference type="ARBA" id="ARBA00022836"/>
    </source>
</evidence>
<name>A0A191T5U3_9VIRI</name>
<keyword evidence="3 7" id="KW-0603">Photosystem I</keyword>
<dbReference type="AlphaFoldDB" id="A0A191T5U3"/>
<sequence length="72" mass="8078">MHTMRSKLPWELGPYATVGSMKRVTLLVSVSKRRINKMTLMTLISDSQIVVALVSAFVTGILALRLGKELYR</sequence>
<evidence type="ECO:0000256" key="4">
    <source>
        <dbReference type="ARBA" id="ARBA00022989"/>
    </source>
</evidence>
<organism evidence="8">
    <name type="scientific">Closterium baillyanum</name>
    <dbReference type="NCBI Taxonomy" id="1416941"/>
    <lineage>
        <taxon>Eukaryota</taxon>
        <taxon>Viridiplantae</taxon>
        <taxon>Streptophyta</taxon>
        <taxon>Zygnematophyceae</taxon>
        <taxon>Zygnematophycidae</taxon>
        <taxon>Desmidiales</taxon>
        <taxon>Closteriaceae</taxon>
        <taxon>Closterium</taxon>
    </lineage>
</organism>
<proteinExistence type="inferred from homology"/>